<organism evidence="6 7">
    <name type="scientific">Tardibacter chloracetimidivorans</name>
    <dbReference type="NCBI Taxonomy" id="1921510"/>
    <lineage>
        <taxon>Bacteria</taxon>
        <taxon>Pseudomonadati</taxon>
        <taxon>Pseudomonadota</taxon>
        <taxon>Alphaproteobacteria</taxon>
        <taxon>Sphingomonadales</taxon>
        <taxon>Sphingomonadaceae</taxon>
        <taxon>Tardibacter</taxon>
    </lineage>
</organism>
<feature type="transmembrane region" description="Helical" evidence="5">
    <location>
        <begin position="25"/>
        <end position="41"/>
    </location>
</feature>
<evidence type="ECO:0000256" key="4">
    <source>
        <dbReference type="ARBA" id="ARBA00023136"/>
    </source>
</evidence>
<name>A0A1L4A0U9_9SPHN</name>
<dbReference type="AlphaFoldDB" id="A0A1L4A0U9"/>
<dbReference type="InterPro" id="IPR007792">
    <property type="entry name" value="T4SS_VirB3/TrbD/AvhB"/>
</dbReference>
<evidence type="ECO:0000256" key="2">
    <source>
        <dbReference type="ARBA" id="ARBA00022692"/>
    </source>
</evidence>
<comment type="subcellular location">
    <subcellularLocation>
        <location evidence="1">Membrane</location>
    </subcellularLocation>
</comment>
<keyword evidence="7" id="KW-1185">Reference proteome</keyword>
<evidence type="ECO:0000256" key="1">
    <source>
        <dbReference type="ARBA" id="ARBA00004370"/>
    </source>
</evidence>
<dbReference type="KEGG" id="sphj:BSL82_18585"/>
<keyword evidence="6" id="KW-0614">Plasmid</keyword>
<sequence length="110" mass="12739">MALRSVPIRRSGVRNNLFLGGDRELVMLTGLASMALIVPAINSLKAWAAGLLIWFAGVWACRLMAKSDPLMRFVYMRHRTYRPYYPAHSTPFRKNGRLQFRRYRQPGKKK</sequence>
<dbReference type="Pfam" id="PF05101">
    <property type="entry name" value="VirB3"/>
    <property type="match status" value="1"/>
</dbReference>
<evidence type="ECO:0000256" key="5">
    <source>
        <dbReference type="SAM" id="Phobius"/>
    </source>
</evidence>
<dbReference type="PIRSF" id="PIRSF017854">
    <property type="entry name" value="T4SS_TrbD"/>
    <property type="match status" value="1"/>
</dbReference>
<dbReference type="OrthoDB" id="7063374at2"/>
<feature type="transmembrane region" description="Helical" evidence="5">
    <location>
        <begin position="47"/>
        <end position="65"/>
    </location>
</feature>
<keyword evidence="2 5" id="KW-0812">Transmembrane</keyword>
<evidence type="ECO:0000313" key="6">
    <source>
        <dbReference type="EMBL" id="API61449.1"/>
    </source>
</evidence>
<evidence type="ECO:0000256" key="3">
    <source>
        <dbReference type="ARBA" id="ARBA00022989"/>
    </source>
</evidence>
<dbReference type="EMBL" id="CP018224">
    <property type="protein sequence ID" value="API61449.1"/>
    <property type="molecule type" value="Genomic_DNA"/>
</dbReference>
<proteinExistence type="predicted"/>
<accession>A0A1L4A0U9</accession>
<geneLocation type="plasmid" evidence="7">
    <name>phsl3</name>
</geneLocation>
<dbReference type="InterPro" id="IPR016704">
    <property type="entry name" value="Conjugal_tfr_TrbD"/>
</dbReference>
<reference evidence="6 7" key="1">
    <citation type="submission" date="2016-11" db="EMBL/GenBank/DDBJ databases">
        <title>Complete Genome Sequence of alachlor-degrading Sphingomonas sp. strain JJ-A5.</title>
        <authorList>
            <person name="Lee H."/>
            <person name="Ka J.-O."/>
        </authorList>
    </citation>
    <scope>NUCLEOTIDE SEQUENCE [LARGE SCALE GENOMIC DNA]</scope>
    <source>
        <strain evidence="6 7">JJ-A5</strain>
        <plasmid evidence="7">phsl3</plasmid>
    </source>
</reference>
<evidence type="ECO:0000313" key="7">
    <source>
        <dbReference type="Proteomes" id="UP000182063"/>
    </source>
</evidence>
<protein>
    <submittedName>
        <fullName evidence="6">Conjugal transfer protein TrbD</fullName>
    </submittedName>
</protein>
<dbReference type="GO" id="GO:0016020">
    <property type="term" value="C:membrane"/>
    <property type="evidence" value="ECO:0007669"/>
    <property type="project" value="UniProtKB-SubCell"/>
</dbReference>
<dbReference type="RefSeq" id="WP_026149854.1">
    <property type="nucleotide sequence ID" value="NZ_CP018224.1"/>
</dbReference>
<dbReference type="Proteomes" id="UP000182063">
    <property type="component" value="Plasmid pHSL3"/>
</dbReference>
<dbReference type="NCBIfam" id="NF010395">
    <property type="entry name" value="PRK13823.1"/>
    <property type="match status" value="1"/>
</dbReference>
<keyword evidence="3 5" id="KW-1133">Transmembrane helix</keyword>
<gene>
    <name evidence="6" type="ORF">BSL82_18585</name>
</gene>
<keyword evidence="4 5" id="KW-0472">Membrane</keyword>